<comment type="catalytic activity">
    <reaction evidence="2">
        <text>N-terminal N-formyl-L-methionyl-[peptide] + H2O = N-terminal L-methionyl-[peptide] + formate</text>
        <dbReference type="Rhea" id="RHEA:24420"/>
        <dbReference type="Rhea" id="RHEA-COMP:10639"/>
        <dbReference type="Rhea" id="RHEA-COMP:10640"/>
        <dbReference type="ChEBI" id="CHEBI:15377"/>
        <dbReference type="ChEBI" id="CHEBI:15740"/>
        <dbReference type="ChEBI" id="CHEBI:49298"/>
        <dbReference type="ChEBI" id="CHEBI:64731"/>
        <dbReference type="EC" id="3.5.1.88"/>
    </reaction>
</comment>
<comment type="cofactor">
    <cofactor evidence="2">
        <name>Fe(2+)</name>
        <dbReference type="ChEBI" id="CHEBI:29033"/>
    </cofactor>
    <text evidence="2">Binds 1 Fe(2+) ion.</text>
</comment>
<dbReference type="PANTHER" id="PTHR10458:SF22">
    <property type="entry name" value="PEPTIDE DEFORMYLASE"/>
    <property type="match status" value="1"/>
</dbReference>
<dbReference type="InterPro" id="IPR023635">
    <property type="entry name" value="Peptide_deformylase"/>
</dbReference>
<keyword evidence="4" id="KW-1185">Reference proteome</keyword>
<dbReference type="GO" id="GO:0006412">
    <property type="term" value="P:translation"/>
    <property type="evidence" value="ECO:0007669"/>
    <property type="project" value="UniProtKB-UniRule"/>
</dbReference>
<dbReference type="Pfam" id="PF01327">
    <property type="entry name" value="Pep_deformylase"/>
    <property type="match status" value="1"/>
</dbReference>
<keyword evidence="2" id="KW-0408">Iron</keyword>
<evidence type="ECO:0000313" key="3">
    <source>
        <dbReference type="EMBL" id="RYB05222.1"/>
    </source>
</evidence>
<gene>
    <name evidence="2 3" type="primary">def</name>
    <name evidence="3" type="ORF">D3272_09700</name>
</gene>
<keyword evidence="2" id="KW-0479">Metal-binding</keyword>
<dbReference type="GO" id="GO:0042586">
    <property type="term" value="F:peptide deformylase activity"/>
    <property type="evidence" value="ECO:0007669"/>
    <property type="project" value="UniProtKB-UniRule"/>
</dbReference>
<dbReference type="HAMAP" id="MF_00163">
    <property type="entry name" value="Pep_deformylase"/>
    <property type="match status" value="1"/>
</dbReference>
<proteinExistence type="inferred from homology"/>
<protein>
    <recommendedName>
        <fullName evidence="2">Peptide deformylase</fullName>
        <shortName evidence="2">PDF</shortName>
        <ecNumber evidence="2">3.5.1.88</ecNumber>
    </recommendedName>
    <alternativeName>
        <fullName evidence="2">Polypeptide deformylase</fullName>
    </alternativeName>
</protein>
<comment type="function">
    <text evidence="2">Removes the formyl group from the N-terminal Met of newly synthesized proteins. Requires at least a dipeptide for an efficient rate of reaction. N-terminal L-methionine is a prerequisite for activity but the enzyme has broad specificity at other positions.</text>
</comment>
<comment type="similarity">
    <text evidence="1 2">Belongs to the polypeptide deformylase family.</text>
</comment>
<name>A0A4V1RIR7_9HYPH</name>
<evidence type="ECO:0000256" key="1">
    <source>
        <dbReference type="ARBA" id="ARBA00010759"/>
    </source>
</evidence>
<feature type="binding site" evidence="2">
    <location>
        <position position="93"/>
    </location>
    <ligand>
        <name>Fe cation</name>
        <dbReference type="ChEBI" id="CHEBI:24875"/>
    </ligand>
</feature>
<keyword evidence="2" id="KW-0648">Protein biosynthesis</keyword>
<dbReference type="Proteomes" id="UP000289411">
    <property type="component" value="Unassembled WGS sequence"/>
</dbReference>
<dbReference type="PANTHER" id="PTHR10458">
    <property type="entry name" value="PEPTIDE DEFORMYLASE"/>
    <property type="match status" value="1"/>
</dbReference>
<feature type="binding site" evidence="2">
    <location>
        <position position="135"/>
    </location>
    <ligand>
        <name>Fe cation</name>
        <dbReference type="ChEBI" id="CHEBI:24875"/>
    </ligand>
</feature>
<dbReference type="PRINTS" id="PR01576">
    <property type="entry name" value="PDEFORMYLASE"/>
</dbReference>
<dbReference type="EMBL" id="QYBC01000007">
    <property type="protein sequence ID" value="RYB05222.1"/>
    <property type="molecule type" value="Genomic_DNA"/>
</dbReference>
<dbReference type="NCBIfam" id="TIGR00079">
    <property type="entry name" value="pept_deformyl"/>
    <property type="match status" value="1"/>
</dbReference>
<dbReference type="OrthoDB" id="9804313at2"/>
<dbReference type="PIRSF" id="PIRSF004749">
    <property type="entry name" value="Pep_def"/>
    <property type="match status" value="1"/>
</dbReference>
<dbReference type="Gene3D" id="3.90.45.10">
    <property type="entry name" value="Peptide deformylase"/>
    <property type="match status" value="1"/>
</dbReference>
<evidence type="ECO:0000313" key="4">
    <source>
        <dbReference type="Proteomes" id="UP000289411"/>
    </source>
</evidence>
<dbReference type="CDD" id="cd00487">
    <property type="entry name" value="Pep_deformylase"/>
    <property type="match status" value="1"/>
</dbReference>
<evidence type="ECO:0000256" key="2">
    <source>
        <dbReference type="HAMAP-Rule" id="MF_00163"/>
    </source>
</evidence>
<dbReference type="GO" id="GO:0046872">
    <property type="term" value="F:metal ion binding"/>
    <property type="evidence" value="ECO:0007669"/>
    <property type="project" value="UniProtKB-KW"/>
</dbReference>
<reference evidence="3 4" key="2">
    <citation type="submission" date="2019-02" db="EMBL/GenBank/DDBJ databases">
        <title>'Lichenibacterium ramalinii' gen. nov. sp. nov., 'Lichenibacterium minor' gen. nov. sp. nov.</title>
        <authorList>
            <person name="Pankratov T."/>
        </authorList>
    </citation>
    <scope>NUCLEOTIDE SEQUENCE [LARGE SCALE GENOMIC DNA]</scope>
    <source>
        <strain evidence="3 4">RmlP001</strain>
    </source>
</reference>
<dbReference type="EC" id="3.5.1.88" evidence="2"/>
<organism evidence="3 4">
    <name type="scientific">Lichenibacterium ramalinae</name>
    <dbReference type="NCBI Taxonomy" id="2316527"/>
    <lineage>
        <taxon>Bacteria</taxon>
        <taxon>Pseudomonadati</taxon>
        <taxon>Pseudomonadota</taxon>
        <taxon>Alphaproteobacteria</taxon>
        <taxon>Hyphomicrobiales</taxon>
        <taxon>Lichenihabitantaceae</taxon>
        <taxon>Lichenibacterium</taxon>
    </lineage>
</organism>
<reference evidence="3 4" key="1">
    <citation type="submission" date="2018-09" db="EMBL/GenBank/DDBJ databases">
        <authorList>
            <person name="Grouzdev D.S."/>
            <person name="Krutkina M.S."/>
        </authorList>
    </citation>
    <scope>NUCLEOTIDE SEQUENCE [LARGE SCALE GENOMIC DNA]</scope>
    <source>
        <strain evidence="3 4">RmlP001</strain>
    </source>
</reference>
<sequence>MIRTIVKHPDPILHRTSEPVGAVTADTRALLDDMLDTMYAAQGRGLAGVQVAVLQRVVVIDIAWKDGAPEPLCFVDPEIVWVSDEKAVGEERCLSIPDTPTAVLRSTAVRVRYRDREGARQEREFEGLMAMVMQHEVDHLDGVLILDKAA</sequence>
<keyword evidence="2 3" id="KW-0378">Hydrolase</keyword>
<accession>A0A4V1RIR7</accession>
<feature type="active site" evidence="2">
    <location>
        <position position="136"/>
    </location>
</feature>
<dbReference type="SUPFAM" id="SSF56420">
    <property type="entry name" value="Peptide deformylase"/>
    <property type="match status" value="1"/>
</dbReference>
<dbReference type="InterPro" id="IPR036821">
    <property type="entry name" value="Peptide_deformylase_sf"/>
</dbReference>
<dbReference type="NCBIfam" id="NF001159">
    <property type="entry name" value="PRK00150.1-3"/>
    <property type="match status" value="1"/>
</dbReference>
<feature type="binding site" evidence="2">
    <location>
        <position position="139"/>
    </location>
    <ligand>
        <name>Fe cation</name>
        <dbReference type="ChEBI" id="CHEBI:24875"/>
    </ligand>
</feature>
<dbReference type="RefSeq" id="WP_129218972.1">
    <property type="nucleotide sequence ID" value="NZ_QYBC01000007.1"/>
</dbReference>
<comment type="caution">
    <text evidence="3">The sequence shown here is derived from an EMBL/GenBank/DDBJ whole genome shotgun (WGS) entry which is preliminary data.</text>
</comment>
<dbReference type="AlphaFoldDB" id="A0A4V1RIR7"/>